<dbReference type="InterPro" id="IPR045864">
    <property type="entry name" value="aa-tRNA-synth_II/BPL/LPL"/>
</dbReference>
<dbReference type="GO" id="GO:0004077">
    <property type="term" value="F:biotin--[biotin carboxyl-carrier protein] ligase activity"/>
    <property type="evidence" value="ECO:0007669"/>
    <property type="project" value="UniProtKB-EC"/>
</dbReference>
<dbReference type="GO" id="GO:0005737">
    <property type="term" value="C:cytoplasm"/>
    <property type="evidence" value="ECO:0007669"/>
    <property type="project" value="TreeGrafter"/>
</dbReference>
<dbReference type="PROSITE" id="PS51733">
    <property type="entry name" value="BPL_LPL_CATALYTIC"/>
    <property type="match status" value="1"/>
</dbReference>
<dbReference type="Gene3D" id="3.30.930.10">
    <property type="entry name" value="Bira Bifunctional Protein, Domain 2"/>
    <property type="match status" value="1"/>
</dbReference>
<keyword evidence="2 4" id="KW-0436">Ligase</keyword>
<evidence type="ECO:0000259" key="3">
    <source>
        <dbReference type="PROSITE" id="PS51733"/>
    </source>
</evidence>
<proteinExistence type="inferred from homology"/>
<name>A0A8B6EU44_MYTGA</name>
<dbReference type="SUPFAM" id="SSF55681">
    <property type="entry name" value="Class II aaRS and biotin synthetases"/>
    <property type="match status" value="1"/>
</dbReference>
<protein>
    <submittedName>
        <fullName evidence="4">Biotin--protein ligase</fullName>
        <ecNumber evidence="4">6.3.4.9</ecNumber>
    </submittedName>
</protein>
<keyword evidence="5" id="KW-1185">Reference proteome</keyword>
<reference evidence="4" key="1">
    <citation type="submission" date="2018-11" db="EMBL/GenBank/DDBJ databases">
        <authorList>
            <person name="Alioto T."/>
            <person name="Alioto T."/>
        </authorList>
    </citation>
    <scope>NUCLEOTIDE SEQUENCE</scope>
</reference>
<sequence>MFITAGYLYLYAVHWLRRTRKHTLYRKTITDIFQRGSVLAHKYGTFDTLTDQLLKDVSYIQRVNHIRDSRIILSEITPKVKINLTEWTTYFALEPHQYDKSSEDVWVLVESIRPEDAQEYMEEEEAKNMKTNMLDLGRPIAWKTGPPFGIIMKCSQENFVAMCVAFSDLALSTDEDLIVQKVLSIDVEGHASNLVQKTDEECSMMNNFDEATEVGRCSNESMASSRSVGNMEEVLDGADNDEVDSIATNEDDLQRMMGESGYGEALSEMIPMPAVFIPPDQSHTSKPPNVLVYAGKKDSARKFQNIKSVFEQCINTDCYILYHLKHDQVASIPWADNCALLVVSCDNLYDRVDAAFLQFIEQGGKVISFGSSLDSDFVPRRELRTHPDISVVDYEKWKKVTLLCGRYCYLPQESVKDLMCIQSLCQDKDGQVMIVDIKPKAEGQGRAILSQVLLDQDPTDIAATVEMFNVLKESNSVRLEMLSSLLKRMGYNCDRDQTPIFTQAYLLTKTKDLKSSIMSSIEKHLTEGKLKSTSLTLKFISPGEVVMATKDLLPVVSSDSGKIPFNEALYWKNLSTKRLGNTVFYTDVIHSTMPVLESLQFSCPDNNGMITISTVQTNGKGRGDNLWLSPAGCAMFTIHVCLPLSSHLGKAASFLQHLTSLAVVEGIRTLPGYQDIDLRLKWPNDIYYSDKMKLGGVIVRSTTMNGNLHALIGCGYNVSNKNPTICVNDVINSYNNDKKTKLPELSVEQSIARTVTVMEELIDQFQQEGYNSFCKSYYKRWLHSNVKVRLQMEKGKEVTIVGLDEFGYLKTIDENKKTIIVHDDGNSFDMMHNLIKMK</sequence>
<dbReference type="EC" id="6.3.4.9" evidence="4"/>
<evidence type="ECO:0000256" key="2">
    <source>
        <dbReference type="ARBA" id="ARBA00022598"/>
    </source>
</evidence>
<comment type="similarity">
    <text evidence="1">Belongs to the biotin--protein ligase family.</text>
</comment>
<dbReference type="Proteomes" id="UP000596742">
    <property type="component" value="Unassembled WGS sequence"/>
</dbReference>
<accession>A0A8B6EU44</accession>
<evidence type="ECO:0000256" key="1">
    <source>
        <dbReference type="ARBA" id="ARBA00009934"/>
    </source>
</evidence>
<evidence type="ECO:0000313" key="4">
    <source>
        <dbReference type="EMBL" id="VDI39134.1"/>
    </source>
</evidence>
<gene>
    <name evidence="4" type="ORF">MGAL_10B013403</name>
</gene>
<dbReference type="PANTHER" id="PTHR12835:SF5">
    <property type="entry name" value="BIOTIN--PROTEIN LIGASE"/>
    <property type="match status" value="1"/>
</dbReference>
<organism evidence="4 5">
    <name type="scientific">Mytilus galloprovincialis</name>
    <name type="common">Mediterranean mussel</name>
    <dbReference type="NCBI Taxonomy" id="29158"/>
    <lineage>
        <taxon>Eukaryota</taxon>
        <taxon>Metazoa</taxon>
        <taxon>Spiralia</taxon>
        <taxon>Lophotrochozoa</taxon>
        <taxon>Mollusca</taxon>
        <taxon>Bivalvia</taxon>
        <taxon>Autobranchia</taxon>
        <taxon>Pteriomorphia</taxon>
        <taxon>Mytilida</taxon>
        <taxon>Mytiloidea</taxon>
        <taxon>Mytilidae</taxon>
        <taxon>Mytilinae</taxon>
        <taxon>Mytilus</taxon>
    </lineage>
</organism>
<comment type="caution">
    <text evidence="4">The sequence shown here is derived from an EMBL/GenBank/DDBJ whole genome shotgun (WGS) entry which is preliminary data.</text>
</comment>
<dbReference type="InterPro" id="IPR004408">
    <property type="entry name" value="Biotin_CoA_COase_ligase"/>
</dbReference>
<dbReference type="EMBL" id="UYJE01005653">
    <property type="protein sequence ID" value="VDI39134.1"/>
    <property type="molecule type" value="Genomic_DNA"/>
</dbReference>
<dbReference type="InterPro" id="IPR004143">
    <property type="entry name" value="BPL_LPL_catalytic"/>
</dbReference>
<dbReference type="NCBIfam" id="TIGR00121">
    <property type="entry name" value="birA_ligase"/>
    <property type="match status" value="1"/>
</dbReference>
<dbReference type="OrthoDB" id="10250105at2759"/>
<dbReference type="AlphaFoldDB" id="A0A8B6EU44"/>
<dbReference type="Pfam" id="PF03099">
    <property type="entry name" value="BPL_LplA_LipB"/>
    <property type="match status" value="1"/>
</dbReference>
<feature type="domain" description="BPL/LPL catalytic" evidence="3">
    <location>
        <begin position="568"/>
        <end position="766"/>
    </location>
</feature>
<evidence type="ECO:0000313" key="5">
    <source>
        <dbReference type="Proteomes" id="UP000596742"/>
    </source>
</evidence>
<dbReference type="PANTHER" id="PTHR12835">
    <property type="entry name" value="BIOTIN PROTEIN LIGASE"/>
    <property type="match status" value="1"/>
</dbReference>